<proteinExistence type="predicted"/>
<comment type="caution">
    <text evidence="2">The sequence shown here is derived from an EMBL/GenBank/DDBJ whole genome shotgun (WGS) entry which is preliminary data.</text>
</comment>
<evidence type="ECO:0000313" key="2">
    <source>
        <dbReference type="EMBL" id="MBZ5713959.1"/>
    </source>
</evidence>
<sequence length="51" mass="5374">MTASAEPDAGALDRARPDSKCSPVRPTWRSVRGRRFHGGGLSMADFAPCGA</sequence>
<gene>
    <name evidence="2" type="ORF">K7C98_32405</name>
</gene>
<accession>A0ABS7U0I3</accession>
<dbReference type="RefSeq" id="WP_224195694.1">
    <property type="nucleotide sequence ID" value="NZ_JAIRAU010000045.1"/>
</dbReference>
<name>A0ABS7U0I3_9BACT</name>
<dbReference type="EMBL" id="JAIRAU010000045">
    <property type="protein sequence ID" value="MBZ5713959.1"/>
    <property type="molecule type" value="Genomic_DNA"/>
</dbReference>
<reference evidence="2" key="1">
    <citation type="submission" date="2021-08" db="EMBL/GenBank/DDBJ databases">
        <authorList>
            <person name="Stevens D.C."/>
        </authorList>
    </citation>
    <scope>NUCLEOTIDE SEQUENCE</scope>
    <source>
        <strain evidence="2">DSM 53165</strain>
    </source>
</reference>
<protein>
    <submittedName>
        <fullName evidence="2">Uncharacterized protein</fullName>
    </submittedName>
</protein>
<evidence type="ECO:0000313" key="3">
    <source>
        <dbReference type="Proteomes" id="UP001139031"/>
    </source>
</evidence>
<feature type="region of interest" description="Disordered" evidence="1">
    <location>
        <begin position="1"/>
        <end position="27"/>
    </location>
</feature>
<keyword evidence="3" id="KW-1185">Reference proteome</keyword>
<dbReference type="Proteomes" id="UP001139031">
    <property type="component" value="Unassembled WGS sequence"/>
</dbReference>
<organism evidence="2 3">
    <name type="scientific">Nannocystis pusilla</name>
    <dbReference type="NCBI Taxonomy" id="889268"/>
    <lineage>
        <taxon>Bacteria</taxon>
        <taxon>Pseudomonadati</taxon>
        <taxon>Myxococcota</taxon>
        <taxon>Polyangia</taxon>
        <taxon>Nannocystales</taxon>
        <taxon>Nannocystaceae</taxon>
        <taxon>Nannocystis</taxon>
    </lineage>
</organism>
<evidence type="ECO:0000256" key="1">
    <source>
        <dbReference type="SAM" id="MobiDB-lite"/>
    </source>
</evidence>